<dbReference type="InterPro" id="IPR000182">
    <property type="entry name" value="GNAT_dom"/>
</dbReference>
<evidence type="ECO:0000313" key="4">
    <source>
        <dbReference type="EMBL" id="MDN3923128.1"/>
    </source>
</evidence>
<sequence>MTAIVIRPALPADAPACIDLRGRTRQNAVPAERLAALGITAQSWSAQIASGRLPGHVALLAGEMVGYCFGDADSGEIVVLALLPDYEARGLGRTLLQKVIDELRAAHGHGRLFLGCSSDPASRSHDFYRHLGWRPTGEIDKYGDELLELLPPN</sequence>
<dbReference type="PANTHER" id="PTHR43877">
    <property type="entry name" value="AMINOALKYLPHOSPHONATE N-ACETYLTRANSFERASE-RELATED-RELATED"/>
    <property type="match status" value="1"/>
</dbReference>
<evidence type="ECO:0000259" key="3">
    <source>
        <dbReference type="PROSITE" id="PS51186"/>
    </source>
</evidence>
<gene>
    <name evidence="4" type="ORF">QWJ38_22805</name>
</gene>
<feature type="domain" description="N-acetyltransferase" evidence="3">
    <location>
        <begin position="4"/>
        <end position="153"/>
    </location>
</feature>
<accession>A0ABT8DZZ4</accession>
<keyword evidence="2 4" id="KW-0012">Acyltransferase</keyword>
<dbReference type="EMBL" id="JAUHHC010000007">
    <property type="protein sequence ID" value="MDN3923128.1"/>
    <property type="molecule type" value="Genomic_DNA"/>
</dbReference>
<proteinExistence type="predicted"/>
<dbReference type="EC" id="2.3.1.-" evidence="4"/>
<evidence type="ECO:0000256" key="1">
    <source>
        <dbReference type="ARBA" id="ARBA00022679"/>
    </source>
</evidence>
<dbReference type="InterPro" id="IPR050832">
    <property type="entry name" value="Bact_Acetyltransf"/>
</dbReference>
<keyword evidence="5" id="KW-1185">Reference proteome</keyword>
<protein>
    <submittedName>
        <fullName evidence="4">GNAT family N-acetyltransferase</fullName>
        <ecNumber evidence="4">2.3.1.-</ecNumber>
    </submittedName>
</protein>
<dbReference type="GO" id="GO:0016746">
    <property type="term" value="F:acyltransferase activity"/>
    <property type="evidence" value="ECO:0007669"/>
    <property type="project" value="UniProtKB-KW"/>
</dbReference>
<dbReference type="Pfam" id="PF00583">
    <property type="entry name" value="Acetyltransf_1"/>
    <property type="match status" value="1"/>
</dbReference>
<evidence type="ECO:0000313" key="5">
    <source>
        <dbReference type="Proteomes" id="UP001228044"/>
    </source>
</evidence>
<evidence type="ECO:0000256" key="2">
    <source>
        <dbReference type="ARBA" id="ARBA00023315"/>
    </source>
</evidence>
<organism evidence="4 5">
    <name type="scientific">Roseateles violae</name>
    <dbReference type="NCBI Taxonomy" id="3058042"/>
    <lineage>
        <taxon>Bacteria</taxon>
        <taxon>Pseudomonadati</taxon>
        <taxon>Pseudomonadota</taxon>
        <taxon>Betaproteobacteria</taxon>
        <taxon>Burkholderiales</taxon>
        <taxon>Sphaerotilaceae</taxon>
        <taxon>Roseateles</taxon>
    </lineage>
</organism>
<dbReference type="SUPFAM" id="SSF55729">
    <property type="entry name" value="Acyl-CoA N-acyltransferases (Nat)"/>
    <property type="match status" value="1"/>
</dbReference>
<comment type="caution">
    <text evidence="4">The sequence shown here is derived from an EMBL/GenBank/DDBJ whole genome shotgun (WGS) entry which is preliminary data.</text>
</comment>
<dbReference type="Proteomes" id="UP001228044">
    <property type="component" value="Unassembled WGS sequence"/>
</dbReference>
<dbReference type="PROSITE" id="PS51186">
    <property type="entry name" value="GNAT"/>
    <property type="match status" value="1"/>
</dbReference>
<dbReference type="Gene3D" id="3.40.630.30">
    <property type="match status" value="1"/>
</dbReference>
<dbReference type="RefSeq" id="WP_290361438.1">
    <property type="nucleotide sequence ID" value="NZ_JAUHHC010000007.1"/>
</dbReference>
<keyword evidence="1 4" id="KW-0808">Transferase</keyword>
<reference evidence="4 5" key="1">
    <citation type="submission" date="2023-06" db="EMBL/GenBank/DDBJ databases">
        <title>Pelomonas sp. PFR6 16S ribosomal RNA gene Genome sequencing and assembly.</title>
        <authorList>
            <person name="Woo H."/>
        </authorList>
    </citation>
    <scope>NUCLEOTIDE SEQUENCE [LARGE SCALE GENOMIC DNA]</scope>
    <source>
        <strain evidence="4 5">PFR6</strain>
    </source>
</reference>
<dbReference type="CDD" id="cd04301">
    <property type="entry name" value="NAT_SF"/>
    <property type="match status" value="1"/>
</dbReference>
<name>A0ABT8DZZ4_9BURK</name>
<dbReference type="InterPro" id="IPR016181">
    <property type="entry name" value="Acyl_CoA_acyltransferase"/>
</dbReference>